<sequence>MEHASKLEPSEFRIIMFVRNLMITALAATIWAGLGLHPASKASAVEPSSGLIADGAGKALRMWYSEPAPDSDAGWVNRSIPMGNGYMGINVFGGTGTERIQITENSLYDSEEGSGLRRGGLNNFAEVYLDFGHDNTSDYERELSLNEGVSRVKYTQAGVEYSREYFTSYPDKVMAIRLNASKPGTLSFTLRPTIPFMDKGKSGSVVATEDTITLAGVMNHYNVKFEGQFKVIPTGGTMTADNSNSQGTITVADADSAVILIAVGTNYPFDSQVFLTTKAADKLAGFPGPHAKVSGYLAAAAAKSYEELLANHHADYTELYDRVSFDLGAAEPAIPTNKLVDAYPAGGSSRYLEELAFQFGRYLLICSSREGTLPPHLQGIWNVYKRPPWAAQYLHDTNVQMALAPAFSANMPELFESYVGYFNTFVPRQRLYATQYIKQYNPAQLDASGDNGWSGPFWSNPYNVPGKTRVAGFGTGAWIAQMFWDYYDYTRDESVLADKAYPVMYGQANFVSRFVKDVDGVLLADPSSSPEQKLRDTVGTTFDQQMFYENHHNTLTAAEILGRSDRRLATFKTQLPLLDPIQIGKSGQIKEFRQEQYYDDIGDPAHRHASMLLGLYPGQLINDTTPAWLDAAKVSLTKRTNKTKIGWARAERIAMWARVHDGAEAYSYYKALLGGNYMHNLFNDHRGGQLFQADANYGATAGVVEMLLQSQDHVVAPLTAIPAAWSEGSYRGLLARGNFEVSAQWAGGHASRLEVLSKSGGALDLRYPNIAQAVIKTSDGQKVDFVAKGSDQVRIESSQGKTYVVTDIPVGIPVAAPSNLKFNKGGGSDPIELSWTGSPDAASYNLYRAVGNAPDYELVASDITDTDFVYQAPDLKQIDQMTLKVTAVRSDERESDEGATVIWLLP</sequence>
<evidence type="ECO:0000259" key="1">
    <source>
        <dbReference type="Pfam" id="PF14498"/>
    </source>
</evidence>
<accession>A0A5C6DCT9</accession>
<dbReference type="EMBL" id="SJPY01000011">
    <property type="protein sequence ID" value="TWU34590.1"/>
    <property type="molecule type" value="Genomic_DNA"/>
</dbReference>
<dbReference type="PANTHER" id="PTHR31084">
    <property type="entry name" value="ALPHA-L-FUCOSIDASE 2"/>
    <property type="match status" value="1"/>
</dbReference>
<dbReference type="Gene3D" id="2.70.98.50">
    <property type="entry name" value="putative glycoside hydrolase family protein from bacillus halodurans"/>
    <property type="match status" value="1"/>
</dbReference>
<dbReference type="InterPro" id="IPR008928">
    <property type="entry name" value="6-hairpin_glycosidase_sf"/>
</dbReference>
<dbReference type="InterPro" id="IPR027414">
    <property type="entry name" value="GH95_N_dom"/>
</dbReference>
<dbReference type="InterPro" id="IPR016518">
    <property type="entry name" value="Alpha-L-fucosidase"/>
</dbReference>
<dbReference type="PIRSF" id="PIRSF007663">
    <property type="entry name" value="UCP007663"/>
    <property type="match status" value="1"/>
</dbReference>
<protein>
    <recommendedName>
        <fullName evidence="6">Fibronectin type-III domain-containing protein</fullName>
    </recommendedName>
</protein>
<dbReference type="InterPro" id="IPR049053">
    <property type="entry name" value="AFCA-like_C"/>
</dbReference>
<name>A0A5C6DCT9_9BACT</name>
<evidence type="ECO:0008006" key="6">
    <source>
        <dbReference type="Google" id="ProtNLM"/>
    </source>
</evidence>
<dbReference type="InterPro" id="IPR012341">
    <property type="entry name" value="6hp_glycosidase-like_sf"/>
</dbReference>
<dbReference type="AlphaFoldDB" id="A0A5C6DCT9"/>
<dbReference type="Proteomes" id="UP000315471">
    <property type="component" value="Unassembled WGS sequence"/>
</dbReference>
<evidence type="ECO:0000259" key="2">
    <source>
        <dbReference type="Pfam" id="PF21307"/>
    </source>
</evidence>
<dbReference type="Gene3D" id="1.50.10.10">
    <property type="match status" value="1"/>
</dbReference>
<feature type="domain" description="Glycosyl hydrolase family 95 catalytic" evidence="3">
    <location>
        <begin position="304"/>
        <end position="707"/>
    </location>
</feature>
<dbReference type="Pfam" id="PF14498">
    <property type="entry name" value="Glyco_hyd_65N_2"/>
    <property type="match status" value="2"/>
</dbReference>
<gene>
    <name evidence="4" type="ORF">Q31b_55450</name>
</gene>
<dbReference type="PANTHER" id="PTHR31084:SF0">
    <property type="entry name" value="ALPHA-L-FUCOSIDASE 2"/>
    <property type="match status" value="1"/>
</dbReference>
<evidence type="ECO:0000313" key="4">
    <source>
        <dbReference type="EMBL" id="TWU34590.1"/>
    </source>
</evidence>
<dbReference type="SUPFAM" id="SSF48208">
    <property type="entry name" value="Six-hairpin glycosidases"/>
    <property type="match status" value="1"/>
</dbReference>
<comment type="caution">
    <text evidence="4">The sequence shown here is derived from an EMBL/GenBank/DDBJ whole genome shotgun (WGS) entry which is preliminary data.</text>
</comment>
<keyword evidence="5" id="KW-1185">Reference proteome</keyword>
<evidence type="ECO:0000313" key="5">
    <source>
        <dbReference type="Proteomes" id="UP000315471"/>
    </source>
</evidence>
<proteinExistence type="predicted"/>
<dbReference type="GO" id="GO:0004560">
    <property type="term" value="F:alpha-L-fucosidase activity"/>
    <property type="evidence" value="ECO:0007669"/>
    <property type="project" value="InterPro"/>
</dbReference>
<feature type="domain" description="Alpha fucosidase A-like C-terminal" evidence="2">
    <location>
        <begin position="709"/>
        <end position="805"/>
    </location>
</feature>
<evidence type="ECO:0000259" key="3">
    <source>
        <dbReference type="Pfam" id="PF22124"/>
    </source>
</evidence>
<dbReference type="Gene3D" id="2.60.40.10">
    <property type="entry name" value="Immunoglobulins"/>
    <property type="match status" value="1"/>
</dbReference>
<dbReference type="InterPro" id="IPR054363">
    <property type="entry name" value="GH95_cat"/>
</dbReference>
<dbReference type="GO" id="GO:0005975">
    <property type="term" value="P:carbohydrate metabolic process"/>
    <property type="evidence" value="ECO:0007669"/>
    <property type="project" value="InterPro"/>
</dbReference>
<dbReference type="InterPro" id="IPR013783">
    <property type="entry name" value="Ig-like_fold"/>
</dbReference>
<organism evidence="4 5">
    <name type="scientific">Novipirellula aureliae</name>
    <dbReference type="NCBI Taxonomy" id="2527966"/>
    <lineage>
        <taxon>Bacteria</taxon>
        <taxon>Pseudomonadati</taxon>
        <taxon>Planctomycetota</taxon>
        <taxon>Planctomycetia</taxon>
        <taxon>Pirellulales</taxon>
        <taxon>Pirellulaceae</taxon>
        <taxon>Novipirellula</taxon>
    </lineage>
</organism>
<feature type="domain" description="Glycosyl hydrolase family 95 N-terminal" evidence="1">
    <location>
        <begin position="62"/>
        <end position="111"/>
    </location>
</feature>
<dbReference type="Pfam" id="PF21307">
    <property type="entry name" value="Glyco_hydro_95_C"/>
    <property type="match status" value="1"/>
</dbReference>
<dbReference type="Pfam" id="PF22124">
    <property type="entry name" value="Glyco_hydro_95_cat"/>
    <property type="match status" value="1"/>
</dbReference>
<reference evidence="4 5" key="1">
    <citation type="submission" date="2019-02" db="EMBL/GenBank/DDBJ databases">
        <title>Deep-cultivation of Planctomycetes and their phenomic and genomic characterization uncovers novel biology.</title>
        <authorList>
            <person name="Wiegand S."/>
            <person name="Jogler M."/>
            <person name="Boedeker C."/>
            <person name="Pinto D."/>
            <person name="Vollmers J."/>
            <person name="Rivas-Marin E."/>
            <person name="Kohn T."/>
            <person name="Peeters S.H."/>
            <person name="Heuer A."/>
            <person name="Rast P."/>
            <person name="Oberbeckmann S."/>
            <person name="Bunk B."/>
            <person name="Jeske O."/>
            <person name="Meyerdierks A."/>
            <person name="Storesund J.E."/>
            <person name="Kallscheuer N."/>
            <person name="Luecker S."/>
            <person name="Lage O.M."/>
            <person name="Pohl T."/>
            <person name="Merkel B.J."/>
            <person name="Hornburger P."/>
            <person name="Mueller R.-W."/>
            <person name="Bruemmer F."/>
            <person name="Labrenz M."/>
            <person name="Spormann A.M."/>
            <person name="Op Den Camp H."/>
            <person name="Overmann J."/>
            <person name="Amann R."/>
            <person name="Jetten M.S.M."/>
            <person name="Mascher T."/>
            <person name="Medema M.H."/>
            <person name="Devos D.P."/>
            <person name="Kaster A.-K."/>
            <person name="Ovreas L."/>
            <person name="Rohde M."/>
            <person name="Galperin M.Y."/>
            <person name="Jogler C."/>
        </authorList>
    </citation>
    <scope>NUCLEOTIDE SEQUENCE [LARGE SCALE GENOMIC DNA]</scope>
    <source>
        <strain evidence="4 5">Q31b</strain>
    </source>
</reference>
<feature type="domain" description="Glycosyl hydrolase family 95 N-terminal" evidence="1">
    <location>
        <begin position="122"/>
        <end position="267"/>
    </location>
</feature>